<evidence type="ECO:0000256" key="3">
    <source>
        <dbReference type="SAM" id="MobiDB-lite"/>
    </source>
</evidence>
<dbReference type="InterPro" id="IPR029063">
    <property type="entry name" value="SAM-dependent_MTases_sf"/>
</dbReference>
<sequence length="574" mass="64776">MDTLSTSIVEDINYMTSGEEEVEEEEEKDEEEDDKEEEEKGDDTQTEDSAVQKQQRPAWAPCFFCRAGREVYNYVGQEIVIQEGLDSFAGMIWPAALALCHYLDTHRGQLSLVDKAVLEIGAGTGLLSVVAALLGGWVTATDLPEVLSNLRVNICRNTRGRCRHTPQVATLSWGYDLESTYPSSVYRYDYVLAADVVYHHDFLDELLATMKHFCKPGTTLIWANKVRFSTDLTFTENFKKAFHTSLLAEDGELKIFMATSREEEGTGEEKLEIQDLLEVGKEGQSGEEEDAMSEEENTEQKHDEKIEEEENDNDEAWKSDILEDETGEEKKEESECDTEEKVEDDDYEEEEKDTSDEGISGQKQTAVLQQWAPCIIQRLDKDIYHYAGQDITIYASIDSFGAVMWPAAVALCSFLDNNRHTVNLQGQKVLELGAGTGLVAIVASLLGASVRATDLPDLLSNLRANVMRNTRGRCRHIPEVATLSWGYDLESTYPSSVYRYDYVLAADVVYHHDFLDELLATMKHFCKPGTTLIWANKVRFPTDLTFTENFKKAFHTSLLAEDGEMKIFMGKSKE</sequence>
<dbReference type="CDD" id="cd02440">
    <property type="entry name" value="AdoMet_MTases"/>
    <property type="match status" value="2"/>
</dbReference>
<feature type="region of interest" description="Disordered" evidence="3">
    <location>
        <begin position="1"/>
        <end position="54"/>
    </location>
</feature>
<dbReference type="Proteomes" id="UP000515145">
    <property type="component" value="Chromosome 3"/>
</dbReference>
<dbReference type="OrthoDB" id="413520at2759"/>
<protein>
    <submittedName>
        <fullName evidence="5 6">Uncharacterized protein LOC114433986</fullName>
    </submittedName>
</protein>
<dbReference type="GeneID" id="114433986"/>
<evidence type="ECO:0000313" key="4">
    <source>
        <dbReference type="Proteomes" id="UP000515145"/>
    </source>
</evidence>
<feature type="compositionally biased region" description="Acidic residues" evidence="3">
    <location>
        <begin position="18"/>
        <end position="46"/>
    </location>
</feature>
<dbReference type="Gene3D" id="3.40.50.150">
    <property type="entry name" value="Vaccinia Virus protein VP39"/>
    <property type="match status" value="2"/>
</dbReference>
<feature type="region of interest" description="Disordered" evidence="3">
    <location>
        <begin position="281"/>
        <end position="363"/>
    </location>
</feature>
<dbReference type="GO" id="GO:0032259">
    <property type="term" value="P:methylation"/>
    <property type="evidence" value="ECO:0007669"/>
    <property type="project" value="UniProtKB-KW"/>
</dbReference>
<keyword evidence="1" id="KW-0489">Methyltransferase</keyword>
<dbReference type="PANTHER" id="PTHR14614:SF13">
    <property type="entry name" value="PROTEIN-LYSINE METHYLTRANSFERASE METTL21C"/>
    <property type="match status" value="1"/>
</dbReference>
<proteinExistence type="predicted"/>
<dbReference type="RefSeq" id="XP_028258645.1">
    <property type="nucleotide sequence ID" value="XM_028402844.1"/>
</dbReference>
<keyword evidence="2" id="KW-0949">S-adenosyl-L-methionine</keyword>
<dbReference type="InterPro" id="IPR019410">
    <property type="entry name" value="Methyltransf_16"/>
</dbReference>
<reference evidence="5 6" key="1">
    <citation type="submission" date="2025-04" db="UniProtKB">
        <authorList>
            <consortium name="RefSeq"/>
        </authorList>
    </citation>
    <scope>IDENTIFICATION</scope>
</reference>
<feature type="compositionally biased region" description="Acidic residues" evidence="3">
    <location>
        <begin position="334"/>
        <end position="356"/>
    </location>
</feature>
<dbReference type="Pfam" id="PF10294">
    <property type="entry name" value="Methyltransf_16"/>
    <property type="match status" value="2"/>
</dbReference>
<dbReference type="PANTHER" id="PTHR14614">
    <property type="entry name" value="HEPATOCELLULAR CARCINOMA-ASSOCIATED ANTIGEN"/>
    <property type="match status" value="1"/>
</dbReference>
<feature type="compositionally biased region" description="Acidic residues" evidence="3">
    <location>
        <begin position="285"/>
        <end position="297"/>
    </location>
</feature>
<keyword evidence="1" id="KW-0808">Transferase</keyword>
<evidence type="ECO:0000313" key="5">
    <source>
        <dbReference type="RefSeq" id="XP_028258644.1"/>
    </source>
</evidence>
<evidence type="ECO:0000256" key="1">
    <source>
        <dbReference type="ARBA" id="ARBA00022603"/>
    </source>
</evidence>
<organism evidence="4 5">
    <name type="scientific">Parambassis ranga</name>
    <name type="common">Indian glassy fish</name>
    <dbReference type="NCBI Taxonomy" id="210632"/>
    <lineage>
        <taxon>Eukaryota</taxon>
        <taxon>Metazoa</taxon>
        <taxon>Chordata</taxon>
        <taxon>Craniata</taxon>
        <taxon>Vertebrata</taxon>
        <taxon>Euteleostomi</taxon>
        <taxon>Actinopterygii</taxon>
        <taxon>Neopterygii</taxon>
        <taxon>Teleostei</taxon>
        <taxon>Neoteleostei</taxon>
        <taxon>Acanthomorphata</taxon>
        <taxon>Ovalentaria</taxon>
        <taxon>Ambassidae</taxon>
        <taxon>Parambassis</taxon>
    </lineage>
</organism>
<gene>
    <name evidence="5 6" type="primary">LOC114433986</name>
</gene>
<dbReference type="CTD" id="100149425"/>
<name>A0A6P7IE54_9TELE</name>
<dbReference type="RefSeq" id="XP_028258644.1">
    <property type="nucleotide sequence ID" value="XM_028402843.1"/>
</dbReference>
<accession>A0A6P7IE54</accession>
<dbReference type="GO" id="GO:0008168">
    <property type="term" value="F:methyltransferase activity"/>
    <property type="evidence" value="ECO:0007669"/>
    <property type="project" value="UniProtKB-KW"/>
</dbReference>
<evidence type="ECO:0000256" key="2">
    <source>
        <dbReference type="ARBA" id="ARBA00022691"/>
    </source>
</evidence>
<evidence type="ECO:0000313" key="6">
    <source>
        <dbReference type="RefSeq" id="XP_028258645.1"/>
    </source>
</evidence>
<keyword evidence="4" id="KW-1185">Reference proteome</keyword>
<dbReference type="AlphaFoldDB" id="A0A6P7IE54"/>
<dbReference type="SUPFAM" id="SSF53335">
    <property type="entry name" value="S-adenosyl-L-methionine-dependent methyltransferases"/>
    <property type="match status" value="2"/>
</dbReference>